<dbReference type="SUPFAM" id="SSF55073">
    <property type="entry name" value="Nucleotide cyclase"/>
    <property type="match status" value="1"/>
</dbReference>
<proteinExistence type="predicted"/>
<dbReference type="InterPro" id="IPR029787">
    <property type="entry name" value="Nucleotide_cyclase"/>
</dbReference>
<dbReference type="SMART" id="SM00267">
    <property type="entry name" value="GGDEF"/>
    <property type="match status" value="1"/>
</dbReference>
<keyword evidence="5" id="KW-1185">Reference proteome</keyword>
<comment type="caution">
    <text evidence="4">The sequence shown here is derived from an EMBL/GenBank/DDBJ whole genome shotgun (WGS) entry which is preliminary data.</text>
</comment>
<evidence type="ECO:0000256" key="2">
    <source>
        <dbReference type="ARBA" id="ARBA00034247"/>
    </source>
</evidence>
<evidence type="ECO:0000256" key="1">
    <source>
        <dbReference type="ARBA" id="ARBA00012528"/>
    </source>
</evidence>
<dbReference type="EMBL" id="QFXC01000007">
    <property type="protein sequence ID" value="RDH84534.1"/>
    <property type="molecule type" value="Genomic_DNA"/>
</dbReference>
<dbReference type="InterPro" id="IPR050469">
    <property type="entry name" value="Diguanylate_Cyclase"/>
</dbReference>
<name>A0A370DJI1_9GAMM</name>
<dbReference type="PANTHER" id="PTHR45138">
    <property type="entry name" value="REGULATORY COMPONENTS OF SENSORY TRANSDUCTION SYSTEM"/>
    <property type="match status" value="1"/>
</dbReference>
<organism evidence="4 5">
    <name type="scientific">endosymbiont of Galathealinum brachiosum</name>
    <dbReference type="NCBI Taxonomy" id="2200906"/>
    <lineage>
        <taxon>Bacteria</taxon>
        <taxon>Pseudomonadati</taxon>
        <taxon>Pseudomonadota</taxon>
        <taxon>Gammaproteobacteria</taxon>
        <taxon>sulfur-oxidizing symbionts</taxon>
    </lineage>
</organism>
<dbReference type="NCBIfam" id="TIGR00254">
    <property type="entry name" value="GGDEF"/>
    <property type="match status" value="1"/>
</dbReference>
<evidence type="ECO:0000313" key="5">
    <source>
        <dbReference type="Proteomes" id="UP000254266"/>
    </source>
</evidence>
<dbReference type="Pfam" id="PF00990">
    <property type="entry name" value="GGDEF"/>
    <property type="match status" value="1"/>
</dbReference>
<dbReference type="PROSITE" id="PS50887">
    <property type="entry name" value="GGDEF"/>
    <property type="match status" value="1"/>
</dbReference>
<dbReference type="GO" id="GO:1902201">
    <property type="term" value="P:negative regulation of bacterial-type flagellum-dependent cell motility"/>
    <property type="evidence" value="ECO:0007669"/>
    <property type="project" value="TreeGrafter"/>
</dbReference>
<dbReference type="InterPro" id="IPR043128">
    <property type="entry name" value="Rev_trsase/Diguanyl_cyclase"/>
</dbReference>
<dbReference type="GO" id="GO:0052621">
    <property type="term" value="F:diguanylate cyclase activity"/>
    <property type="evidence" value="ECO:0007669"/>
    <property type="project" value="UniProtKB-EC"/>
</dbReference>
<protein>
    <recommendedName>
        <fullName evidence="1">diguanylate cyclase</fullName>
        <ecNumber evidence="1">2.7.7.65</ecNumber>
    </recommendedName>
</protein>
<evidence type="ECO:0000313" key="4">
    <source>
        <dbReference type="EMBL" id="RDH84534.1"/>
    </source>
</evidence>
<dbReference type="EC" id="2.7.7.65" evidence="1"/>
<sequence length="179" mass="20586">MNKIYRGQFMAKLKKQSMIDKLTGINNIQGFFEESKGLINLAQRHKLSLALMYFDINNLKTINNTYDNETGDLLIKLFSDALSQSIREEDIIARLDGDEFCFLGINSDDYDFIVLESRVQSIFSKLTQDNNKISNPTFSSSNKLFEHTGKFNIESMLSEVKDLISEDKKTRKEYLQSIG</sequence>
<dbReference type="AlphaFoldDB" id="A0A370DJI1"/>
<evidence type="ECO:0000259" key="3">
    <source>
        <dbReference type="PROSITE" id="PS50887"/>
    </source>
</evidence>
<reference evidence="4 5" key="1">
    <citation type="journal article" date="2018" name="ISME J.">
        <title>Endosymbiont genomes yield clues of tubeworm success.</title>
        <authorList>
            <person name="Li Y."/>
            <person name="Liles M.R."/>
            <person name="Halanych K.M."/>
        </authorList>
    </citation>
    <scope>NUCLEOTIDE SEQUENCE [LARGE SCALE GENOMIC DNA]</scope>
    <source>
        <strain evidence="4">A1464</strain>
    </source>
</reference>
<dbReference type="Gene3D" id="3.30.70.270">
    <property type="match status" value="1"/>
</dbReference>
<comment type="catalytic activity">
    <reaction evidence="2">
        <text>2 GTP = 3',3'-c-di-GMP + 2 diphosphate</text>
        <dbReference type="Rhea" id="RHEA:24898"/>
        <dbReference type="ChEBI" id="CHEBI:33019"/>
        <dbReference type="ChEBI" id="CHEBI:37565"/>
        <dbReference type="ChEBI" id="CHEBI:58805"/>
        <dbReference type="EC" id="2.7.7.65"/>
    </reaction>
</comment>
<dbReference type="Proteomes" id="UP000254266">
    <property type="component" value="Unassembled WGS sequence"/>
</dbReference>
<dbReference type="InterPro" id="IPR000160">
    <property type="entry name" value="GGDEF_dom"/>
</dbReference>
<dbReference type="CDD" id="cd01949">
    <property type="entry name" value="GGDEF"/>
    <property type="match status" value="1"/>
</dbReference>
<gene>
    <name evidence="4" type="ORF">DIZ80_03415</name>
</gene>
<accession>A0A370DJI1</accession>
<dbReference type="GO" id="GO:0005886">
    <property type="term" value="C:plasma membrane"/>
    <property type="evidence" value="ECO:0007669"/>
    <property type="project" value="TreeGrafter"/>
</dbReference>
<feature type="domain" description="GGDEF" evidence="3">
    <location>
        <begin position="47"/>
        <end position="179"/>
    </location>
</feature>
<dbReference type="PANTHER" id="PTHR45138:SF9">
    <property type="entry name" value="DIGUANYLATE CYCLASE DGCM-RELATED"/>
    <property type="match status" value="1"/>
</dbReference>
<dbReference type="GO" id="GO:0043709">
    <property type="term" value="P:cell adhesion involved in single-species biofilm formation"/>
    <property type="evidence" value="ECO:0007669"/>
    <property type="project" value="TreeGrafter"/>
</dbReference>